<dbReference type="GO" id="GO:0016810">
    <property type="term" value="F:hydrolase activity, acting on carbon-nitrogen (but not peptide) bonds"/>
    <property type="evidence" value="ECO:0007669"/>
    <property type="project" value="InterPro"/>
</dbReference>
<dbReference type="InterPro" id="IPR032466">
    <property type="entry name" value="Metal_Hydrolase"/>
</dbReference>
<proteinExistence type="predicted"/>
<evidence type="ECO:0000313" key="2">
    <source>
        <dbReference type="EMBL" id="RXJ72121.1"/>
    </source>
</evidence>
<dbReference type="OrthoDB" id="9031471at2"/>
<sequence>MQHKRLNLLGIHKDTPNPKNGHIERTEAGKLTGLIQGSAVLSIYPYLNAYDPERIDNVIKATQLAYAQNGITTALEGAGNLNGFRILKSQADRQKLFLDINIYPNSDEFSLITQLQNVGPNVNGLRVAGVKLTGDGQKTSGKNSPIDRLLKLKNNKYLNQQSSVRILDQFSFNEFVDYFYANNIQIIAHSNADRATSMAISAIELAMKKHGMKDHRMTLVHMKSAKFNQLKAMKKVGIIPSFLALNIYHWGDEYHDTIIGPWKTSNFSPAGWANELGLPFTLHTDAPILDLDILGLIATAVDRKSKNGIELGKWHAISPYQAIEAVTSVAARQTFEDQIKGTLQVGKFADFVVLNGNPLTVDKHKLRELHVVETIKCGKTIFSV</sequence>
<evidence type="ECO:0000259" key="1">
    <source>
        <dbReference type="Pfam" id="PF07969"/>
    </source>
</evidence>
<reference evidence="2 3" key="1">
    <citation type="submission" date="2017-10" db="EMBL/GenBank/DDBJ databases">
        <title>Nyctiphanis sp. nov., isolated from the stomach of the euphausiid Nyctiphanes simplex (Hansen, 1911) in the Gulf of California.</title>
        <authorList>
            <person name="Gomez-Gil B."/>
            <person name="Aguilar-Mendez M."/>
            <person name="Lopez-Cortes A."/>
            <person name="Gomez-Gutierrez J."/>
            <person name="Roque A."/>
            <person name="Lang E."/>
            <person name="Gonzalez-Castillo A."/>
        </authorList>
    </citation>
    <scope>NUCLEOTIDE SEQUENCE [LARGE SCALE GENOMIC DNA]</scope>
    <source>
        <strain evidence="2 3">CAIM 600</strain>
    </source>
</reference>
<keyword evidence="3" id="KW-1185">Reference proteome</keyword>
<dbReference type="SUPFAM" id="SSF51338">
    <property type="entry name" value="Composite domain of metallo-dependent hydrolases"/>
    <property type="match status" value="1"/>
</dbReference>
<organism evidence="2 3">
    <name type="scientific">Veronia nyctiphanis</name>
    <dbReference type="NCBI Taxonomy" id="1278244"/>
    <lineage>
        <taxon>Bacteria</taxon>
        <taxon>Pseudomonadati</taxon>
        <taxon>Pseudomonadota</taxon>
        <taxon>Gammaproteobacteria</taxon>
        <taxon>Vibrionales</taxon>
        <taxon>Vibrionaceae</taxon>
        <taxon>Veronia</taxon>
    </lineage>
</organism>
<dbReference type="PANTHER" id="PTHR22642">
    <property type="entry name" value="IMIDAZOLONEPROPIONASE"/>
    <property type="match status" value="1"/>
</dbReference>
<dbReference type="InterPro" id="IPR011059">
    <property type="entry name" value="Metal-dep_hydrolase_composite"/>
</dbReference>
<dbReference type="InterPro" id="IPR013108">
    <property type="entry name" value="Amidohydro_3"/>
</dbReference>
<dbReference type="SUPFAM" id="SSF51556">
    <property type="entry name" value="Metallo-dependent hydrolases"/>
    <property type="match status" value="1"/>
</dbReference>
<accession>A0A4Q0YT21</accession>
<dbReference type="AlphaFoldDB" id="A0A4Q0YT21"/>
<dbReference type="EMBL" id="PEIB01000026">
    <property type="protein sequence ID" value="RXJ72121.1"/>
    <property type="molecule type" value="Genomic_DNA"/>
</dbReference>
<feature type="domain" description="Amidohydrolase 3" evidence="1">
    <location>
        <begin position="5"/>
        <end position="382"/>
    </location>
</feature>
<dbReference type="Gene3D" id="3.20.20.140">
    <property type="entry name" value="Metal-dependent hydrolases"/>
    <property type="match status" value="1"/>
</dbReference>
<evidence type="ECO:0000313" key="3">
    <source>
        <dbReference type="Proteomes" id="UP000290287"/>
    </source>
</evidence>
<name>A0A4Q0YT21_9GAMM</name>
<gene>
    <name evidence="2" type="ORF">CS022_17795</name>
</gene>
<dbReference type="PANTHER" id="PTHR22642:SF2">
    <property type="entry name" value="PROTEIN LONG AFTER FAR-RED 3"/>
    <property type="match status" value="1"/>
</dbReference>
<protein>
    <recommendedName>
        <fullName evidence="1">Amidohydrolase 3 domain-containing protein</fullName>
    </recommendedName>
</protein>
<dbReference type="Proteomes" id="UP000290287">
    <property type="component" value="Unassembled WGS sequence"/>
</dbReference>
<dbReference type="Gene3D" id="2.30.40.10">
    <property type="entry name" value="Urease, subunit C, domain 1"/>
    <property type="match status" value="1"/>
</dbReference>
<dbReference type="Pfam" id="PF07969">
    <property type="entry name" value="Amidohydro_3"/>
    <property type="match status" value="1"/>
</dbReference>
<dbReference type="Gene3D" id="3.10.310.70">
    <property type="match status" value="1"/>
</dbReference>
<comment type="caution">
    <text evidence="2">The sequence shown here is derived from an EMBL/GenBank/DDBJ whole genome shotgun (WGS) entry which is preliminary data.</text>
</comment>